<dbReference type="AlphaFoldDB" id="A0A6J7BJT9"/>
<dbReference type="EMBL" id="CAFBAA010000072">
    <property type="protein sequence ID" value="CAB4845570.1"/>
    <property type="molecule type" value="Genomic_DNA"/>
</dbReference>
<evidence type="ECO:0000313" key="1">
    <source>
        <dbReference type="EMBL" id="CAB4845570.1"/>
    </source>
</evidence>
<proteinExistence type="predicted"/>
<protein>
    <submittedName>
        <fullName evidence="1">Unannotated protein</fullName>
    </submittedName>
</protein>
<accession>A0A6J7BJT9</accession>
<dbReference type="AntiFam" id="ANF00222">
    <property type="entry name" value="Shadow ORF (opposite groL1)"/>
</dbReference>
<organism evidence="1">
    <name type="scientific">freshwater metagenome</name>
    <dbReference type="NCBI Taxonomy" id="449393"/>
    <lineage>
        <taxon>unclassified sequences</taxon>
        <taxon>metagenomes</taxon>
        <taxon>ecological metagenomes</taxon>
    </lineage>
</organism>
<name>A0A6J7BJT9_9ZZZZ</name>
<gene>
    <name evidence="1" type="ORF">UFOPK3266_01680</name>
</gene>
<sequence length="190" mass="20908">MKFSCYCLYCLLNSALECHWISTCSNVTKTFAHKCLSENGCGRSSIASDIICLLGNFLNEFGTDLLVGIFEFDFLSDRNTVVGDGGGSPLLLQHNVASARSESDLHCVCELVHSTLETTTRLFIKGDDLGHSSSFVRGRFHDHDWVAPATDDLVGGLAPQSGWVITLTPRVLPIDWHSRTRSANCERQNP</sequence>
<reference evidence="1" key="1">
    <citation type="submission" date="2020-05" db="EMBL/GenBank/DDBJ databases">
        <authorList>
            <person name="Chiriac C."/>
            <person name="Salcher M."/>
            <person name="Ghai R."/>
            <person name="Kavagutti S V."/>
        </authorList>
    </citation>
    <scope>NUCLEOTIDE SEQUENCE</scope>
</reference>